<reference evidence="1 2" key="1">
    <citation type="journal article" date="2021" name="Elife">
        <title>Chloroplast acquisition without the gene transfer in kleptoplastic sea slugs, Plakobranchus ocellatus.</title>
        <authorList>
            <person name="Maeda T."/>
            <person name="Takahashi S."/>
            <person name="Yoshida T."/>
            <person name="Shimamura S."/>
            <person name="Takaki Y."/>
            <person name="Nagai Y."/>
            <person name="Toyoda A."/>
            <person name="Suzuki Y."/>
            <person name="Arimoto A."/>
            <person name="Ishii H."/>
            <person name="Satoh N."/>
            <person name="Nishiyama T."/>
            <person name="Hasebe M."/>
            <person name="Maruyama T."/>
            <person name="Minagawa J."/>
            <person name="Obokata J."/>
            <person name="Shigenobu S."/>
        </authorList>
    </citation>
    <scope>NUCLEOTIDE SEQUENCE [LARGE SCALE GENOMIC DNA]</scope>
</reference>
<organism evidence="1 2">
    <name type="scientific">Plakobranchus ocellatus</name>
    <dbReference type="NCBI Taxonomy" id="259542"/>
    <lineage>
        <taxon>Eukaryota</taxon>
        <taxon>Metazoa</taxon>
        <taxon>Spiralia</taxon>
        <taxon>Lophotrochozoa</taxon>
        <taxon>Mollusca</taxon>
        <taxon>Gastropoda</taxon>
        <taxon>Heterobranchia</taxon>
        <taxon>Euthyneura</taxon>
        <taxon>Panpulmonata</taxon>
        <taxon>Sacoglossa</taxon>
        <taxon>Placobranchoidea</taxon>
        <taxon>Plakobranchidae</taxon>
        <taxon>Plakobranchus</taxon>
    </lineage>
</organism>
<dbReference type="EMBL" id="BLXT01004548">
    <property type="protein sequence ID" value="GFO14248.1"/>
    <property type="molecule type" value="Genomic_DNA"/>
</dbReference>
<dbReference type="AlphaFoldDB" id="A0AAV4B642"/>
<gene>
    <name evidence="1" type="ORF">PoB_004075300</name>
</gene>
<dbReference type="Proteomes" id="UP000735302">
    <property type="component" value="Unassembled WGS sequence"/>
</dbReference>
<evidence type="ECO:0000313" key="1">
    <source>
        <dbReference type="EMBL" id="GFO14248.1"/>
    </source>
</evidence>
<accession>A0AAV4B642</accession>
<comment type="caution">
    <text evidence="1">The sequence shown here is derived from an EMBL/GenBank/DDBJ whole genome shotgun (WGS) entry which is preliminary data.</text>
</comment>
<sequence length="155" mass="17317">MRKGYPQHECYPVGHCHPVGERYQGKPKSSSVGDFWLAQLPSESDTSLFMCWEISRIGAAAMRHETSGGLTPAEGAVLVRALVYFGADEPVTRAKGLTAWHYRCFSAVDPRRVGNLIPPGKGQVRLSRRLRCRRYACPVLLSLYACFCDIVEQDK</sequence>
<evidence type="ECO:0000313" key="2">
    <source>
        <dbReference type="Proteomes" id="UP000735302"/>
    </source>
</evidence>
<protein>
    <submittedName>
        <fullName evidence="1">Uncharacterized protein</fullName>
    </submittedName>
</protein>
<name>A0AAV4B642_9GAST</name>
<proteinExistence type="predicted"/>
<keyword evidence="2" id="KW-1185">Reference proteome</keyword>